<evidence type="ECO:0000313" key="1">
    <source>
        <dbReference type="EMBL" id="KAI0028846.1"/>
    </source>
</evidence>
<protein>
    <submittedName>
        <fullName evidence="1">MED6 mediator sub complex component-domain-containing protein</fullName>
    </submittedName>
</protein>
<reference evidence="1" key="1">
    <citation type="submission" date="2021-02" db="EMBL/GenBank/DDBJ databases">
        <authorList>
            <consortium name="DOE Joint Genome Institute"/>
            <person name="Ahrendt S."/>
            <person name="Looney B.P."/>
            <person name="Miyauchi S."/>
            <person name="Morin E."/>
            <person name="Drula E."/>
            <person name="Courty P.E."/>
            <person name="Chicoki N."/>
            <person name="Fauchery L."/>
            <person name="Kohler A."/>
            <person name="Kuo A."/>
            <person name="Labutti K."/>
            <person name="Pangilinan J."/>
            <person name="Lipzen A."/>
            <person name="Riley R."/>
            <person name="Andreopoulos W."/>
            <person name="He G."/>
            <person name="Johnson J."/>
            <person name="Barry K.W."/>
            <person name="Grigoriev I.V."/>
            <person name="Nagy L."/>
            <person name="Hibbett D."/>
            <person name="Henrissat B."/>
            <person name="Matheny P.B."/>
            <person name="Labbe J."/>
            <person name="Martin F."/>
        </authorList>
    </citation>
    <scope>NUCLEOTIDE SEQUENCE</scope>
    <source>
        <strain evidence="1">EC-137</strain>
    </source>
</reference>
<gene>
    <name evidence="1" type="ORF">K488DRAFT_80470</name>
</gene>
<dbReference type="EMBL" id="MU273718">
    <property type="protein sequence ID" value="KAI0028846.1"/>
    <property type="molecule type" value="Genomic_DNA"/>
</dbReference>
<accession>A0ACB8QB70</accession>
<comment type="caution">
    <text evidence="1">The sequence shown here is derived from an EMBL/GenBank/DDBJ whole genome shotgun (WGS) entry which is preliminary data.</text>
</comment>
<dbReference type="Proteomes" id="UP000814128">
    <property type="component" value="Unassembled WGS sequence"/>
</dbReference>
<proteinExistence type="predicted"/>
<evidence type="ECO:0000313" key="2">
    <source>
        <dbReference type="Proteomes" id="UP000814128"/>
    </source>
</evidence>
<name>A0ACB8QB70_9AGAM</name>
<keyword evidence="2" id="KW-1185">Reference proteome</keyword>
<reference evidence="1" key="2">
    <citation type="journal article" date="2022" name="New Phytol.">
        <title>Evolutionary transition to the ectomycorrhizal habit in the genomes of a hyperdiverse lineage of mushroom-forming fungi.</title>
        <authorList>
            <person name="Looney B."/>
            <person name="Miyauchi S."/>
            <person name="Morin E."/>
            <person name="Drula E."/>
            <person name="Courty P.E."/>
            <person name="Kohler A."/>
            <person name="Kuo A."/>
            <person name="LaButti K."/>
            <person name="Pangilinan J."/>
            <person name="Lipzen A."/>
            <person name="Riley R."/>
            <person name="Andreopoulos W."/>
            <person name="He G."/>
            <person name="Johnson J."/>
            <person name="Nolan M."/>
            <person name="Tritt A."/>
            <person name="Barry K.W."/>
            <person name="Grigoriev I.V."/>
            <person name="Nagy L.G."/>
            <person name="Hibbett D."/>
            <person name="Henrissat B."/>
            <person name="Matheny P.B."/>
            <person name="Labbe J."/>
            <person name="Martin F.M."/>
        </authorList>
    </citation>
    <scope>NUCLEOTIDE SEQUENCE</scope>
    <source>
        <strain evidence="1">EC-137</strain>
    </source>
</reference>
<sequence length="292" mass="32267">MDNVDYHAEDYSHRYFVWPEFIQARGPVTTENLFDFLQGSPFWDRSSTNDQLRMQTRHTGIPVADEAEELKRFIGIEFALVHHRPPSLFVVQKRERVSSTETSRPLATYFVLHNRAYLAPDIYRVLSSRLLSSVSALQSSFDTLSHHRPGFTPRTGFAWPIVASIDDGAKQRRDDQQPTDSQQTEDMSMQDDKEAKSGKKSQSQNVKLLEHAMIAAKLHSKLPESIEARAAPAIMTPAGAPSRASATPAPSVPASHPTTTPGPSTQEPPAKGVPGAGKKKRKRTLVPASGSS</sequence>
<organism evidence="1 2">
    <name type="scientific">Vararia minispora EC-137</name>
    <dbReference type="NCBI Taxonomy" id="1314806"/>
    <lineage>
        <taxon>Eukaryota</taxon>
        <taxon>Fungi</taxon>
        <taxon>Dikarya</taxon>
        <taxon>Basidiomycota</taxon>
        <taxon>Agaricomycotina</taxon>
        <taxon>Agaricomycetes</taxon>
        <taxon>Russulales</taxon>
        <taxon>Lachnocladiaceae</taxon>
        <taxon>Vararia</taxon>
    </lineage>
</organism>